<evidence type="ECO:0000313" key="1">
    <source>
        <dbReference type="EMBL" id="KAA1068471.1"/>
    </source>
</evidence>
<reference evidence="1 2" key="1">
    <citation type="submission" date="2019-05" db="EMBL/GenBank/DDBJ databases">
        <title>Emergence of the Ug99 lineage of the wheat stem rust pathogen through somatic hybridization.</title>
        <authorList>
            <person name="Li F."/>
            <person name="Upadhyaya N.M."/>
            <person name="Sperschneider J."/>
            <person name="Matny O."/>
            <person name="Nguyen-Phuc H."/>
            <person name="Mago R."/>
            <person name="Raley C."/>
            <person name="Miller M.E."/>
            <person name="Silverstein K.A.T."/>
            <person name="Henningsen E."/>
            <person name="Hirsch C.D."/>
            <person name="Visser B."/>
            <person name="Pretorius Z.A."/>
            <person name="Steffenson B.J."/>
            <person name="Schwessinger B."/>
            <person name="Dodds P.N."/>
            <person name="Figueroa M."/>
        </authorList>
    </citation>
    <scope>NUCLEOTIDE SEQUENCE [LARGE SCALE GENOMIC DNA]</scope>
    <source>
        <strain evidence="1 2">Ug99</strain>
    </source>
</reference>
<evidence type="ECO:0000313" key="2">
    <source>
        <dbReference type="Proteomes" id="UP000325313"/>
    </source>
</evidence>
<sequence length="109" mass="12242">MRITHRRAGTSRTNPPVRFPLRRGSVSHAHTSSPGMSHLFHSVRMNAPHQADTACARFSQDLTEDVFFAELTSTGSPIISRFAELKQHEEAIHPWMTPTALYCSDNPQD</sequence>
<dbReference type="EMBL" id="VDEP01000505">
    <property type="protein sequence ID" value="KAA1068471.1"/>
    <property type="molecule type" value="Genomic_DNA"/>
</dbReference>
<gene>
    <name evidence="1" type="ORF">PGTUg99_024535</name>
</gene>
<protein>
    <submittedName>
        <fullName evidence="1">Uncharacterized protein</fullName>
    </submittedName>
</protein>
<accession>A0A5B0LVM2</accession>
<proteinExistence type="predicted"/>
<organism evidence="1 2">
    <name type="scientific">Puccinia graminis f. sp. tritici</name>
    <dbReference type="NCBI Taxonomy" id="56615"/>
    <lineage>
        <taxon>Eukaryota</taxon>
        <taxon>Fungi</taxon>
        <taxon>Dikarya</taxon>
        <taxon>Basidiomycota</taxon>
        <taxon>Pucciniomycotina</taxon>
        <taxon>Pucciniomycetes</taxon>
        <taxon>Pucciniales</taxon>
        <taxon>Pucciniaceae</taxon>
        <taxon>Puccinia</taxon>
    </lineage>
</organism>
<dbReference type="AlphaFoldDB" id="A0A5B0LVM2"/>
<name>A0A5B0LVM2_PUCGR</name>
<dbReference type="Proteomes" id="UP000325313">
    <property type="component" value="Unassembled WGS sequence"/>
</dbReference>
<comment type="caution">
    <text evidence="1">The sequence shown here is derived from an EMBL/GenBank/DDBJ whole genome shotgun (WGS) entry which is preliminary data.</text>
</comment>